<comment type="similarity">
    <text evidence="4">Belongs to the cyclin family.</text>
</comment>
<evidence type="ECO:0000256" key="3">
    <source>
        <dbReference type="ARBA" id="ARBA00023306"/>
    </source>
</evidence>
<dbReference type="InterPro" id="IPR013763">
    <property type="entry name" value="Cyclin-like_dom"/>
</dbReference>
<dbReference type="FunFam" id="1.10.472.10:FF:000001">
    <property type="entry name" value="G2/mitotic-specific cyclin"/>
    <property type="match status" value="1"/>
</dbReference>
<evidence type="ECO:0000313" key="8">
    <source>
        <dbReference type="EMBL" id="GFY57305.1"/>
    </source>
</evidence>
<evidence type="ECO:0000259" key="6">
    <source>
        <dbReference type="SMART" id="SM00385"/>
    </source>
</evidence>
<evidence type="ECO:0000259" key="7">
    <source>
        <dbReference type="SMART" id="SM01332"/>
    </source>
</evidence>
<keyword evidence="3" id="KW-0131">Cell cycle</keyword>
<feature type="domain" description="Cyclin-like" evidence="6">
    <location>
        <begin position="260"/>
        <end position="344"/>
    </location>
</feature>
<feature type="region of interest" description="Disordered" evidence="5">
    <location>
        <begin position="132"/>
        <end position="163"/>
    </location>
</feature>
<dbReference type="SMART" id="SM01332">
    <property type="entry name" value="Cyclin_C"/>
    <property type="match status" value="1"/>
</dbReference>
<evidence type="ECO:0008006" key="10">
    <source>
        <dbReference type="Google" id="ProtNLM"/>
    </source>
</evidence>
<comment type="caution">
    <text evidence="8">The sequence shown here is derived from an EMBL/GenBank/DDBJ whole genome shotgun (WGS) entry which is preliminary data.</text>
</comment>
<dbReference type="Gene3D" id="1.10.472.10">
    <property type="entry name" value="Cyclin-like"/>
    <property type="match status" value="2"/>
</dbReference>
<dbReference type="EMBL" id="BMAV01011425">
    <property type="protein sequence ID" value="GFY57305.1"/>
    <property type="molecule type" value="Genomic_DNA"/>
</dbReference>
<dbReference type="PANTHER" id="PTHR10177">
    <property type="entry name" value="CYCLINS"/>
    <property type="match status" value="1"/>
</dbReference>
<keyword evidence="9" id="KW-1185">Reference proteome</keyword>
<evidence type="ECO:0000256" key="1">
    <source>
        <dbReference type="ARBA" id="ARBA00022618"/>
    </source>
</evidence>
<dbReference type="InterPro" id="IPR006671">
    <property type="entry name" value="Cyclin_N"/>
</dbReference>
<dbReference type="InterPro" id="IPR039361">
    <property type="entry name" value="Cyclin"/>
</dbReference>
<dbReference type="Proteomes" id="UP000886998">
    <property type="component" value="Unassembled WGS sequence"/>
</dbReference>
<dbReference type="OrthoDB" id="5590282at2759"/>
<keyword evidence="2 4" id="KW-0195">Cyclin</keyword>
<sequence>MARRHSQNQAIAEINRGKSCRGLSSQKISEIADFFAERIIHNPEEFNIKNDILTSGKTLQIARNKRIMEPTITTKLRSGRYLQETNEKLICNKDASKRVADALLENGGKKRILGDITNRTLATRGKSASKKDLKLKASQTSVGSETEQPVKEISLKSSKSSSSSEDSAMYVTALEINDSVMDISIIKEEIEDIDKNQAVPTFPEGVEDFDATCKEDPNSVPNYAFDIFKYYREREKVFTVKKYLDKQKEMTKSMRAILVDWMVEVQESFELNHETLYLAVKLVDIHLMHNFVAKSKLQLIGATAVFVAAKFDERMPPLVDDFLYICDDSYTRAEFLETEIKLLKTVNFNLGIPLSYRFLRRYARCARISMEMLTLARFILETALMDYELIEVLDSKIAAAALLLALKMKDMKWTPTLEYYTEYKESELLELIVHLNNNISVTPTKHLQTIRVKYSHDIFFNVALIPPLKISKNGQLEREVSK</sequence>
<dbReference type="InterPro" id="IPR036915">
    <property type="entry name" value="Cyclin-like_sf"/>
</dbReference>
<dbReference type="GO" id="GO:0051301">
    <property type="term" value="P:cell division"/>
    <property type="evidence" value="ECO:0007669"/>
    <property type="project" value="UniProtKB-KW"/>
</dbReference>
<dbReference type="InterPro" id="IPR004367">
    <property type="entry name" value="Cyclin_C-dom"/>
</dbReference>
<feature type="domain" description="Cyclin-like" evidence="6">
    <location>
        <begin position="357"/>
        <end position="437"/>
    </location>
</feature>
<dbReference type="SMART" id="SM00385">
    <property type="entry name" value="CYCLIN"/>
    <property type="match status" value="2"/>
</dbReference>
<accession>A0A8X6XP53</accession>
<protein>
    <recommendedName>
        <fullName evidence="10">G2/mitotic-specific cyclin-B3</fullName>
    </recommendedName>
</protein>
<gene>
    <name evidence="8" type="primary">CCNB3</name>
    <name evidence="8" type="ORF">TNIN_125371</name>
</gene>
<reference evidence="8" key="1">
    <citation type="submission" date="2020-08" db="EMBL/GenBank/DDBJ databases">
        <title>Multicomponent nature underlies the extraordinary mechanical properties of spider dragline silk.</title>
        <authorList>
            <person name="Kono N."/>
            <person name="Nakamura H."/>
            <person name="Mori M."/>
            <person name="Yoshida Y."/>
            <person name="Ohtoshi R."/>
            <person name="Malay A.D."/>
            <person name="Moran D.A.P."/>
            <person name="Tomita M."/>
            <person name="Numata K."/>
            <person name="Arakawa K."/>
        </authorList>
    </citation>
    <scope>NUCLEOTIDE SEQUENCE</scope>
</reference>
<dbReference type="SUPFAM" id="SSF47954">
    <property type="entry name" value="Cyclin-like"/>
    <property type="match status" value="2"/>
</dbReference>
<dbReference type="CDD" id="cd20508">
    <property type="entry name" value="CYCLIN_CCNB3_rpt1"/>
    <property type="match status" value="1"/>
</dbReference>
<evidence type="ECO:0000256" key="5">
    <source>
        <dbReference type="SAM" id="MobiDB-lite"/>
    </source>
</evidence>
<evidence type="ECO:0000256" key="2">
    <source>
        <dbReference type="ARBA" id="ARBA00023127"/>
    </source>
</evidence>
<proteinExistence type="inferred from homology"/>
<name>A0A8X6XP53_9ARAC</name>
<feature type="domain" description="Cyclin C-terminal" evidence="7">
    <location>
        <begin position="353"/>
        <end position="468"/>
    </location>
</feature>
<evidence type="ECO:0000313" key="9">
    <source>
        <dbReference type="Proteomes" id="UP000886998"/>
    </source>
</evidence>
<dbReference type="Pfam" id="PF02984">
    <property type="entry name" value="Cyclin_C"/>
    <property type="match status" value="1"/>
</dbReference>
<organism evidence="8 9">
    <name type="scientific">Trichonephila inaurata madagascariensis</name>
    <dbReference type="NCBI Taxonomy" id="2747483"/>
    <lineage>
        <taxon>Eukaryota</taxon>
        <taxon>Metazoa</taxon>
        <taxon>Ecdysozoa</taxon>
        <taxon>Arthropoda</taxon>
        <taxon>Chelicerata</taxon>
        <taxon>Arachnida</taxon>
        <taxon>Araneae</taxon>
        <taxon>Araneomorphae</taxon>
        <taxon>Entelegynae</taxon>
        <taxon>Araneoidea</taxon>
        <taxon>Nephilidae</taxon>
        <taxon>Trichonephila</taxon>
        <taxon>Trichonephila inaurata</taxon>
    </lineage>
</organism>
<dbReference type="Pfam" id="PF00134">
    <property type="entry name" value="Cyclin_N"/>
    <property type="match status" value="1"/>
</dbReference>
<evidence type="ECO:0000256" key="4">
    <source>
        <dbReference type="RuleBase" id="RU000383"/>
    </source>
</evidence>
<keyword evidence="1" id="KW-0132">Cell division</keyword>
<dbReference type="AlphaFoldDB" id="A0A8X6XP53"/>